<feature type="compositionally biased region" description="Polar residues" evidence="1">
    <location>
        <begin position="7"/>
        <end position="16"/>
    </location>
</feature>
<protein>
    <submittedName>
        <fullName evidence="2">Uncharacterized protein</fullName>
    </submittedName>
</protein>
<dbReference type="VEuPathDB" id="CryptoDB:Cvel_17556"/>
<dbReference type="AlphaFoldDB" id="A0A0G4FM76"/>
<proteinExistence type="predicted"/>
<feature type="compositionally biased region" description="Basic and acidic residues" evidence="1">
    <location>
        <begin position="231"/>
        <end position="243"/>
    </location>
</feature>
<feature type="compositionally biased region" description="Basic residues" evidence="1">
    <location>
        <begin position="204"/>
        <end position="230"/>
    </location>
</feature>
<dbReference type="EMBL" id="CDMZ01000451">
    <property type="protein sequence ID" value="CEM14651.1"/>
    <property type="molecule type" value="Genomic_DNA"/>
</dbReference>
<evidence type="ECO:0000256" key="1">
    <source>
        <dbReference type="SAM" id="MobiDB-lite"/>
    </source>
</evidence>
<feature type="compositionally biased region" description="Low complexity" evidence="1">
    <location>
        <begin position="190"/>
        <end position="203"/>
    </location>
</feature>
<organism evidence="2">
    <name type="scientific">Chromera velia CCMP2878</name>
    <dbReference type="NCBI Taxonomy" id="1169474"/>
    <lineage>
        <taxon>Eukaryota</taxon>
        <taxon>Sar</taxon>
        <taxon>Alveolata</taxon>
        <taxon>Colpodellida</taxon>
        <taxon>Chromeraceae</taxon>
        <taxon>Chromera</taxon>
    </lineage>
</organism>
<name>A0A0G4FM76_9ALVE</name>
<sequence length="243" mass="26197">MGVEVSSAVSDLTTCDPSGLGLSSPSGSPPTLVSVELGVPPGTPLDRVRVTAGGSLVLSAGDFIAGDVSIFPRQFDECLGRASVQSGIGGQYTFSCDNGLSTADSLLEICAFPQGNNANDMTVQVQVDVGVRGGNCDYVLDLAPVTVFPNGLREMQLLEFEYLSNSPTETFLKSPWFLSSTTAAAAQAFLAPSQQQQQQQQQQQKKKKKKKKKKRKNKKNKKKKKKRRKGNMHEHKSEDKGCV</sequence>
<feature type="region of interest" description="Disordered" evidence="1">
    <location>
        <begin position="190"/>
        <end position="243"/>
    </location>
</feature>
<evidence type="ECO:0000313" key="2">
    <source>
        <dbReference type="EMBL" id="CEM14651.1"/>
    </source>
</evidence>
<reference evidence="2" key="1">
    <citation type="submission" date="2014-11" db="EMBL/GenBank/DDBJ databases">
        <authorList>
            <person name="Otto D Thomas"/>
            <person name="Naeem Raeece"/>
        </authorList>
    </citation>
    <scope>NUCLEOTIDE SEQUENCE</scope>
</reference>
<feature type="region of interest" description="Disordered" evidence="1">
    <location>
        <begin position="1"/>
        <end position="29"/>
    </location>
</feature>
<feature type="compositionally biased region" description="Low complexity" evidence="1">
    <location>
        <begin position="17"/>
        <end position="29"/>
    </location>
</feature>
<accession>A0A0G4FM76</accession>
<gene>
    <name evidence="2" type="ORF">Cvel_17556</name>
</gene>